<dbReference type="OrthoDB" id="10276840at2759"/>
<proteinExistence type="predicted"/>
<sequence>MFGHIKANDWNELKDEEHNYPILRCAASGIIGLTQMMLVNMKIVAYNEMVQLKIGKVTDVQMRKKRNFCQQGKSDQKEQRSRLLSSIDYSGRRFENLFRSVKPNNGRLWWYICTCGRGPHASTSPEFCHFKKPALSERLSIRKCW</sequence>
<comment type="caution">
    <text evidence="1">The sequence shown here is derived from an EMBL/GenBank/DDBJ whole genome shotgun (WGS) entry which is preliminary data.</text>
</comment>
<reference evidence="1 2" key="1">
    <citation type="submission" date="2015-01" db="EMBL/GenBank/DDBJ databases">
        <title>Evolution of Trichinella species and genotypes.</title>
        <authorList>
            <person name="Korhonen P.K."/>
            <person name="Edoardo P."/>
            <person name="Giuseppe L.R."/>
            <person name="Gasser R.B."/>
        </authorList>
    </citation>
    <scope>NUCLEOTIDE SEQUENCE [LARGE SCALE GENOMIC DNA]</scope>
    <source>
        <strain evidence="1">ISS1980</strain>
    </source>
</reference>
<dbReference type="AlphaFoldDB" id="A0A0V1MTR0"/>
<dbReference type="EMBL" id="JYDO01000041">
    <property type="protein sequence ID" value="KRZ75143.1"/>
    <property type="molecule type" value="Genomic_DNA"/>
</dbReference>
<keyword evidence="2" id="KW-1185">Reference proteome</keyword>
<accession>A0A0V1MTR0</accession>
<evidence type="ECO:0000313" key="1">
    <source>
        <dbReference type="EMBL" id="KRZ75143.1"/>
    </source>
</evidence>
<name>A0A0V1MTR0_9BILA</name>
<gene>
    <name evidence="1" type="ORF">T10_2287</name>
</gene>
<organism evidence="1 2">
    <name type="scientific">Trichinella papuae</name>
    <dbReference type="NCBI Taxonomy" id="268474"/>
    <lineage>
        <taxon>Eukaryota</taxon>
        <taxon>Metazoa</taxon>
        <taxon>Ecdysozoa</taxon>
        <taxon>Nematoda</taxon>
        <taxon>Enoplea</taxon>
        <taxon>Dorylaimia</taxon>
        <taxon>Trichinellida</taxon>
        <taxon>Trichinellidae</taxon>
        <taxon>Trichinella</taxon>
    </lineage>
</organism>
<dbReference type="Proteomes" id="UP000054843">
    <property type="component" value="Unassembled WGS sequence"/>
</dbReference>
<protein>
    <submittedName>
        <fullName evidence="1">Uncharacterized protein</fullName>
    </submittedName>
</protein>
<evidence type="ECO:0000313" key="2">
    <source>
        <dbReference type="Proteomes" id="UP000054843"/>
    </source>
</evidence>